<evidence type="ECO:0000313" key="6">
    <source>
        <dbReference type="WBParaSite" id="DME_0000475901-mRNA-1"/>
    </source>
</evidence>
<feature type="compositionally biased region" description="Basic and acidic residues" evidence="2">
    <location>
        <begin position="299"/>
        <end position="308"/>
    </location>
</feature>
<protein>
    <submittedName>
        <fullName evidence="6">PCI domain-containing protein</fullName>
    </submittedName>
</protein>
<dbReference type="Proteomes" id="UP000038040">
    <property type="component" value="Unplaced"/>
</dbReference>
<accession>A0A0N4UBZ6</accession>
<evidence type="ECO:0000313" key="3">
    <source>
        <dbReference type="EMBL" id="VDN58669.1"/>
    </source>
</evidence>
<name>A0A0N4UBZ6_DRAME</name>
<feature type="region of interest" description="Disordered" evidence="2">
    <location>
        <begin position="377"/>
        <end position="405"/>
    </location>
</feature>
<comment type="similarity">
    <text evidence="1">Belongs to the FAM98 family.</text>
</comment>
<dbReference type="AlphaFoldDB" id="A0A0N4UBZ6"/>
<dbReference type="STRING" id="318479.A0A0N4UBZ6"/>
<evidence type="ECO:0000256" key="2">
    <source>
        <dbReference type="SAM" id="MobiDB-lite"/>
    </source>
</evidence>
<dbReference type="Proteomes" id="UP000274756">
    <property type="component" value="Unassembled WGS sequence"/>
</dbReference>
<dbReference type="Pfam" id="PF10239">
    <property type="entry name" value="DUF2465"/>
    <property type="match status" value="1"/>
</dbReference>
<organism evidence="4 6">
    <name type="scientific">Dracunculus medinensis</name>
    <name type="common">Guinea worm</name>
    <dbReference type="NCBI Taxonomy" id="318479"/>
    <lineage>
        <taxon>Eukaryota</taxon>
        <taxon>Metazoa</taxon>
        <taxon>Ecdysozoa</taxon>
        <taxon>Nematoda</taxon>
        <taxon>Chromadorea</taxon>
        <taxon>Rhabditida</taxon>
        <taxon>Spirurina</taxon>
        <taxon>Dracunculoidea</taxon>
        <taxon>Dracunculidae</taxon>
        <taxon>Dracunculus</taxon>
    </lineage>
</organism>
<reference evidence="3 5" key="2">
    <citation type="submission" date="2018-11" db="EMBL/GenBank/DDBJ databases">
        <authorList>
            <consortium name="Pathogen Informatics"/>
        </authorList>
    </citation>
    <scope>NUCLEOTIDE SEQUENCE [LARGE SCALE GENOMIC DNA]</scope>
</reference>
<dbReference type="WBParaSite" id="DME_0000475901-mRNA-1">
    <property type="protein sequence ID" value="DME_0000475901-mRNA-1"/>
    <property type="gene ID" value="DME_0000475901"/>
</dbReference>
<dbReference type="OrthoDB" id="512356at2759"/>
<dbReference type="GO" id="GO:0072669">
    <property type="term" value="C:tRNA-splicing ligase complex"/>
    <property type="evidence" value="ECO:0007669"/>
    <property type="project" value="TreeGrafter"/>
</dbReference>
<evidence type="ECO:0000256" key="1">
    <source>
        <dbReference type="ARBA" id="ARBA00007218"/>
    </source>
</evidence>
<dbReference type="PANTHER" id="PTHR31353:SF1">
    <property type="entry name" value="PROTEIN FAM98B"/>
    <property type="match status" value="1"/>
</dbReference>
<feature type="region of interest" description="Disordered" evidence="2">
    <location>
        <begin position="293"/>
        <end position="333"/>
    </location>
</feature>
<dbReference type="InterPro" id="IPR018797">
    <property type="entry name" value="FAM98"/>
</dbReference>
<keyword evidence="5" id="KW-1185">Reference proteome</keyword>
<reference evidence="6" key="1">
    <citation type="submission" date="2017-02" db="UniProtKB">
        <authorList>
            <consortium name="WormBaseParasite"/>
        </authorList>
    </citation>
    <scope>IDENTIFICATION</scope>
</reference>
<feature type="compositionally biased region" description="Gly residues" evidence="2">
    <location>
        <begin position="388"/>
        <end position="405"/>
    </location>
</feature>
<sequence length="405" mass="46012">MLQPGIGDITYAYYIILYFSYNSPLSKGNLSTAVKEGLNNKDFIKLVVWLCGELSALYELDVHAVVEHDDLESFLFELSSLLNELECPVDSLVRGPITERFVSVESRQKLLLFLTGHIPTARLIALQRLQNLSLKQKTAEVEHIEIALKTLGSGPPPPDLTIDQLFNKFRSLVTNQLNKCAIKPRPLFIATLKDPQWLKVEELNVRLTQEYRSRIQLLLKRLDVTIHSFFWSDRIKKMEDEILAIYRPMRDRMLVFSDVHMYDLLAANTDLLNVEKTSNEKLRERTSTPLNKVLMTNRPGDRGGRPSDMRAPPPEMPPWMKERTSEYSRGGGGARYGGGSDHFSSGRSNYHANQDAYARQGSQSFQSQLMQEYGQRYDGRGGHRQFRGGRGGSGGGGYRGGYNRY</sequence>
<evidence type="ECO:0000313" key="4">
    <source>
        <dbReference type="Proteomes" id="UP000038040"/>
    </source>
</evidence>
<evidence type="ECO:0000313" key="5">
    <source>
        <dbReference type="Proteomes" id="UP000274756"/>
    </source>
</evidence>
<proteinExistence type="inferred from homology"/>
<dbReference type="EMBL" id="UYYG01001170">
    <property type="protein sequence ID" value="VDN58669.1"/>
    <property type="molecule type" value="Genomic_DNA"/>
</dbReference>
<dbReference type="PANTHER" id="PTHR31353">
    <property type="entry name" value="FAM98"/>
    <property type="match status" value="1"/>
</dbReference>
<gene>
    <name evidence="3" type="ORF">DME_LOCUS8642</name>
</gene>